<proteinExistence type="predicted"/>
<evidence type="ECO:0000313" key="1">
    <source>
        <dbReference type="EMBL" id="KAB2384724.1"/>
    </source>
</evidence>
<organism evidence="1 2">
    <name type="scientific">Actinomadura montaniterrae</name>
    <dbReference type="NCBI Taxonomy" id="1803903"/>
    <lineage>
        <taxon>Bacteria</taxon>
        <taxon>Bacillati</taxon>
        <taxon>Actinomycetota</taxon>
        <taxon>Actinomycetes</taxon>
        <taxon>Streptosporangiales</taxon>
        <taxon>Thermomonosporaceae</taxon>
        <taxon>Actinomadura</taxon>
    </lineage>
</organism>
<dbReference type="AlphaFoldDB" id="A0A6L3W585"/>
<dbReference type="RefSeq" id="WP_151539679.1">
    <property type="nucleotide sequence ID" value="NZ_WBMR01000019.1"/>
</dbReference>
<dbReference type="EMBL" id="WBMR01000019">
    <property type="protein sequence ID" value="KAB2384724.1"/>
    <property type="molecule type" value="Genomic_DNA"/>
</dbReference>
<evidence type="ECO:0000313" key="2">
    <source>
        <dbReference type="Proteomes" id="UP000483004"/>
    </source>
</evidence>
<comment type="caution">
    <text evidence="1">The sequence shown here is derived from an EMBL/GenBank/DDBJ whole genome shotgun (WGS) entry which is preliminary data.</text>
</comment>
<keyword evidence="2" id="KW-1185">Reference proteome</keyword>
<dbReference type="OrthoDB" id="1837341at2"/>
<dbReference type="Proteomes" id="UP000483004">
    <property type="component" value="Unassembled WGS sequence"/>
</dbReference>
<protein>
    <submittedName>
        <fullName evidence="1">Uncharacterized protein</fullName>
    </submittedName>
</protein>
<gene>
    <name evidence="1" type="ORF">F9B16_09765</name>
</gene>
<name>A0A6L3W585_9ACTN</name>
<sequence length="75" mass="8346">MTIIRRKAFEVRAGDVILTDPDHPDRDVRWRAKAPAKRTASDRTLIDCTDLADGRDVLAVFVSLDEVSVEPAGVR</sequence>
<accession>A0A6L3W585</accession>
<reference evidence="1 2" key="1">
    <citation type="submission" date="2019-09" db="EMBL/GenBank/DDBJ databases">
        <title>Actinomadura physcomitrii sp. nov., a novel actinomycete isolated from moss [Physcomitrium sphaericum (Ludw) Fuernr].</title>
        <authorList>
            <person name="Liu C."/>
            <person name="Zhuang X."/>
        </authorList>
    </citation>
    <scope>NUCLEOTIDE SEQUENCE [LARGE SCALE GENOMIC DNA]</scope>
    <source>
        <strain evidence="1 2">CYP1-1B</strain>
    </source>
</reference>